<dbReference type="InterPro" id="IPR041698">
    <property type="entry name" value="Methyltransf_25"/>
</dbReference>
<dbReference type="OrthoDB" id="6426949at2759"/>
<dbReference type="InterPro" id="IPR029063">
    <property type="entry name" value="SAM-dependent_MTases_sf"/>
</dbReference>
<organism evidence="2 3">
    <name type="scientific">Trichonephila clavata</name>
    <name type="common">Joro spider</name>
    <name type="synonym">Nephila clavata</name>
    <dbReference type="NCBI Taxonomy" id="2740835"/>
    <lineage>
        <taxon>Eukaryota</taxon>
        <taxon>Metazoa</taxon>
        <taxon>Ecdysozoa</taxon>
        <taxon>Arthropoda</taxon>
        <taxon>Chelicerata</taxon>
        <taxon>Arachnida</taxon>
        <taxon>Araneae</taxon>
        <taxon>Araneomorphae</taxon>
        <taxon>Entelegynae</taxon>
        <taxon>Araneoidea</taxon>
        <taxon>Nephilidae</taxon>
        <taxon>Trichonephila</taxon>
    </lineage>
</organism>
<dbReference type="CDD" id="cd02440">
    <property type="entry name" value="AdoMet_MTases"/>
    <property type="match status" value="1"/>
</dbReference>
<proteinExistence type="predicted"/>
<dbReference type="Gene3D" id="3.40.50.150">
    <property type="entry name" value="Vaccinia Virus protein VP39"/>
    <property type="match status" value="1"/>
</dbReference>
<dbReference type="Pfam" id="PF13649">
    <property type="entry name" value="Methyltransf_25"/>
    <property type="match status" value="1"/>
</dbReference>
<sequence>MNLDSELYGVNPIPFLSVRKFFGETLPRIGWSKDDEDDVVLDAGCGPGGTTVHYILPLMPKLKRLYAFDVLSDMIELAQKRNFHPKVRYSVANIEDW</sequence>
<reference evidence="2" key="1">
    <citation type="submission" date="2020-07" db="EMBL/GenBank/DDBJ databases">
        <title>Multicomponent nature underlies the extraordinary mechanical properties of spider dragline silk.</title>
        <authorList>
            <person name="Kono N."/>
            <person name="Nakamura H."/>
            <person name="Mori M."/>
            <person name="Yoshida Y."/>
            <person name="Ohtoshi R."/>
            <person name="Malay A.D."/>
            <person name="Moran D.A.P."/>
            <person name="Tomita M."/>
            <person name="Numata K."/>
            <person name="Arakawa K."/>
        </authorList>
    </citation>
    <scope>NUCLEOTIDE SEQUENCE</scope>
</reference>
<dbReference type="EMBL" id="BMAO01029671">
    <property type="protein sequence ID" value="GFR33387.1"/>
    <property type="molecule type" value="Genomic_DNA"/>
</dbReference>
<keyword evidence="3" id="KW-1185">Reference proteome</keyword>
<evidence type="ECO:0000259" key="1">
    <source>
        <dbReference type="Pfam" id="PF13649"/>
    </source>
</evidence>
<dbReference type="Proteomes" id="UP000887116">
    <property type="component" value="Unassembled WGS sequence"/>
</dbReference>
<gene>
    <name evidence="2" type="primary">NCL1_36598</name>
    <name evidence="2" type="ORF">TNCT_89191</name>
</gene>
<evidence type="ECO:0000313" key="2">
    <source>
        <dbReference type="EMBL" id="GFR33387.1"/>
    </source>
</evidence>
<feature type="domain" description="Methyltransferase" evidence="1">
    <location>
        <begin position="40"/>
        <end position="97"/>
    </location>
</feature>
<protein>
    <submittedName>
        <fullName evidence="2">Jhamt</fullName>
    </submittedName>
</protein>
<accession>A0A8X6M629</accession>
<name>A0A8X6M629_TRICU</name>
<evidence type="ECO:0000313" key="3">
    <source>
        <dbReference type="Proteomes" id="UP000887116"/>
    </source>
</evidence>
<dbReference type="AlphaFoldDB" id="A0A8X6M629"/>
<dbReference type="SUPFAM" id="SSF53335">
    <property type="entry name" value="S-adenosyl-L-methionine-dependent methyltransferases"/>
    <property type="match status" value="1"/>
</dbReference>
<comment type="caution">
    <text evidence="2">The sequence shown here is derived from an EMBL/GenBank/DDBJ whole genome shotgun (WGS) entry which is preliminary data.</text>
</comment>